<protein>
    <submittedName>
        <fullName evidence="1">Uncharacterized protein</fullName>
    </submittedName>
</protein>
<organism evidence="1 2">
    <name type="scientific">Citrullus colocynthis</name>
    <name type="common">colocynth</name>
    <dbReference type="NCBI Taxonomy" id="252529"/>
    <lineage>
        <taxon>Eukaryota</taxon>
        <taxon>Viridiplantae</taxon>
        <taxon>Streptophyta</taxon>
        <taxon>Embryophyta</taxon>
        <taxon>Tracheophyta</taxon>
        <taxon>Spermatophyta</taxon>
        <taxon>Magnoliopsida</taxon>
        <taxon>eudicotyledons</taxon>
        <taxon>Gunneridae</taxon>
        <taxon>Pentapetalae</taxon>
        <taxon>rosids</taxon>
        <taxon>fabids</taxon>
        <taxon>Cucurbitales</taxon>
        <taxon>Cucurbitaceae</taxon>
        <taxon>Benincaseae</taxon>
        <taxon>Citrullus</taxon>
    </lineage>
</organism>
<evidence type="ECO:0000313" key="2">
    <source>
        <dbReference type="Proteomes" id="UP001642487"/>
    </source>
</evidence>
<keyword evidence="2" id="KW-1185">Reference proteome</keyword>
<proteinExistence type="predicted"/>
<gene>
    <name evidence="1" type="ORF">CITCOLO1_LOCUS9705</name>
</gene>
<name>A0ABP0YCR0_9ROSI</name>
<evidence type="ECO:0000313" key="1">
    <source>
        <dbReference type="EMBL" id="CAK9317757.1"/>
    </source>
</evidence>
<dbReference type="Proteomes" id="UP001642487">
    <property type="component" value="Chromosome 3"/>
</dbReference>
<accession>A0ABP0YCR0</accession>
<reference evidence="1 2" key="1">
    <citation type="submission" date="2024-03" db="EMBL/GenBank/DDBJ databases">
        <authorList>
            <person name="Gkanogiannis A."/>
            <person name="Becerra Lopez-Lavalle L."/>
        </authorList>
    </citation>
    <scope>NUCLEOTIDE SEQUENCE [LARGE SCALE GENOMIC DNA]</scope>
</reference>
<dbReference type="EMBL" id="OZ021737">
    <property type="protein sequence ID" value="CAK9317757.1"/>
    <property type="molecule type" value="Genomic_DNA"/>
</dbReference>
<sequence>MSNEGFVSSFPFVQREFVHVIMNSSGSKPNTNSFSFAQLFVIYSNIYLQTPKGWAMDEIEIEFTANGYCLSASIAAHSRQHSSRDRIWDLKSLAQFNLQAPSCCFYSSFPH</sequence>